<proteinExistence type="predicted"/>
<dbReference type="EMBL" id="MU853442">
    <property type="protein sequence ID" value="KAK4130109.1"/>
    <property type="molecule type" value="Genomic_DNA"/>
</dbReference>
<reference evidence="2" key="1">
    <citation type="journal article" date="2023" name="Mol. Phylogenet. Evol.">
        <title>Genome-scale phylogeny and comparative genomics of the fungal order Sordariales.</title>
        <authorList>
            <person name="Hensen N."/>
            <person name="Bonometti L."/>
            <person name="Westerberg I."/>
            <person name="Brannstrom I.O."/>
            <person name="Guillou S."/>
            <person name="Cros-Aarteil S."/>
            <person name="Calhoun S."/>
            <person name="Haridas S."/>
            <person name="Kuo A."/>
            <person name="Mondo S."/>
            <person name="Pangilinan J."/>
            <person name="Riley R."/>
            <person name="LaButti K."/>
            <person name="Andreopoulos B."/>
            <person name="Lipzen A."/>
            <person name="Chen C."/>
            <person name="Yan M."/>
            <person name="Daum C."/>
            <person name="Ng V."/>
            <person name="Clum A."/>
            <person name="Steindorff A."/>
            <person name="Ohm R.A."/>
            <person name="Martin F."/>
            <person name="Silar P."/>
            <person name="Natvig D.O."/>
            <person name="Lalanne C."/>
            <person name="Gautier V."/>
            <person name="Ament-Velasquez S.L."/>
            <person name="Kruys A."/>
            <person name="Hutchinson M.I."/>
            <person name="Powell A.J."/>
            <person name="Barry K."/>
            <person name="Miller A.N."/>
            <person name="Grigoriev I.V."/>
            <person name="Debuchy R."/>
            <person name="Gladieux P."/>
            <person name="Hiltunen Thoren M."/>
            <person name="Johannesson H."/>
        </authorList>
    </citation>
    <scope>NUCLEOTIDE SEQUENCE</scope>
    <source>
        <strain evidence="2">CBS 123565</strain>
    </source>
</reference>
<sequence>MSKSNHITSFFKPVPKSSQSSQPKAGRQASPTAPAPAPALPPSPSPLPDLFSSPPPAPPSTIRDRTAVICGSDEEDDDDFSSDEDEFPSLFLKPSAPTLPVLAARKEANIYATPKAKRRALDFHSSPLTINTRHKFDIKALLKHAEADTAIEESEQRTAALLAQGSPTARAQGVSNGAPSTLHETMLGVLSDAEGSQDEGNRGRLLQAVKRTEATAQRKDWYFFDRQGPVDDTAIQVRPDFPTAEATGVWAFLASERHRDEVFEDGLPYHVQCKMHNLPDEIFLWILNETSGVKSSKLRDEYLRLIGACPGQIGRLMDQDLIVKLFRGLGASERALAAVSQPDGISGHGAPYPDHETTRLRTVLQILAVTAHALKTPPLARTMAILLRLGVDNVTRKDHTVATDYQDALQQIVLAVPWREWNNFCGNVSDSLYSHIQETTQRWNAVSSVPLLHPKLIELRRRLALVFVFDDPRRAFSAPGDTFSMRSIIDRLDQAEEFIVDRNNTDYVELLALSEMLSVAIGDGSPPAGDASPEAIKQYNTEVDEVAHRIKYMWSSIHEQGAAYMSRLEVRAQLKDFERKLQHVVRTRPPPKEDIFGPYLDDDDEIARPQQRMFMRRFLGKDQPPPKTP</sequence>
<gene>
    <name evidence="2" type="ORF">BT67DRAFT_392015</name>
</gene>
<reference evidence="2" key="2">
    <citation type="submission" date="2023-05" db="EMBL/GenBank/DDBJ databases">
        <authorList>
            <consortium name="Lawrence Berkeley National Laboratory"/>
            <person name="Steindorff A."/>
            <person name="Hensen N."/>
            <person name="Bonometti L."/>
            <person name="Westerberg I."/>
            <person name="Brannstrom I.O."/>
            <person name="Guillou S."/>
            <person name="Cros-Aarteil S."/>
            <person name="Calhoun S."/>
            <person name="Haridas S."/>
            <person name="Kuo A."/>
            <person name="Mondo S."/>
            <person name="Pangilinan J."/>
            <person name="Riley R."/>
            <person name="Labutti K."/>
            <person name="Andreopoulos B."/>
            <person name="Lipzen A."/>
            <person name="Chen C."/>
            <person name="Yanf M."/>
            <person name="Daum C."/>
            <person name="Ng V."/>
            <person name="Clum A."/>
            <person name="Ohm R."/>
            <person name="Martin F."/>
            <person name="Silar P."/>
            <person name="Natvig D."/>
            <person name="Lalanne C."/>
            <person name="Gautier V."/>
            <person name="Ament-Velasquez S.L."/>
            <person name="Kruys A."/>
            <person name="Hutchinson M.I."/>
            <person name="Powell A.J."/>
            <person name="Barry K."/>
            <person name="Miller A.N."/>
            <person name="Grigoriev I.V."/>
            <person name="Debuchy R."/>
            <person name="Gladieux P."/>
            <person name="Thoren M.H."/>
            <person name="Johannesson H."/>
        </authorList>
    </citation>
    <scope>NUCLEOTIDE SEQUENCE</scope>
    <source>
        <strain evidence="2">CBS 123565</strain>
    </source>
</reference>
<keyword evidence="3" id="KW-1185">Reference proteome</keyword>
<evidence type="ECO:0000313" key="2">
    <source>
        <dbReference type="EMBL" id="KAK4130109.1"/>
    </source>
</evidence>
<feature type="region of interest" description="Disordered" evidence="1">
    <location>
        <begin position="1"/>
        <end position="87"/>
    </location>
</feature>
<feature type="compositionally biased region" description="Pro residues" evidence="1">
    <location>
        <begin position="33"/>
        <end position="59"/>
    </location>
</feature>
<name>A0AAN6UCC1_9PEZI</name>
<evidence type="ECO:0000313" key="3">
    <source>
        <dbReference type="Proteomes" id="UP001304895"/>
    </source>
</evidence>
<comment type="caution">
    <text evidence="2">The sequence shown here is derived from an EMBL/GenBank/DDBJ whole genome shotgun (WGS) entry which is preliminary data.</text>
</comment>
<organism evidence="2 3">
    <name type="scientific">Trichocladium antarcticum</name>
    <dbReference type="NCBI Taxonomy" id="1450529"/>
    <lineage>
        <taxon>Eukaryota</taxon>
        <taxon>Fungi</taxon>
        <taxon>Dikarya</taxon>
        <taxon>Ascomycota</taxon>
        <taxon>Pezizomycotina</taxon>
        <taxon>Sordariomycetes</taxon>
        <taxon>Sordariomycetidae</taxon>
        <taxon>Sordariales</taxon>
        <taxon>Chaetomiaceae</taxon>
        <taxon>Trichocladium</taxon>
    </lineage>
</organism>
<dbReference type="Proteomes" id="UP001304895">
    <property type="component" value="Unassembled WGS sequence"/>
</dbReference>
<dbReference type="AlphaFoldDB" id="A0AAN6UCC1"/>
<evidence type="ECO:0000256" key="1">
    <source>
        <dbReference type="SAM" id="MobiDB-lite"/>
    </source>
</evidence>
<accession>A0AAN6UCC1</accession>
<protein>
    <submittedName>
        <fullName evidence="2">Uncharacterized protein</fullName>
    </submittedName>
</protein>
<feature type="compositionally biased region" description="Acidic residues" evidence="1">
    <location>
        <begin position="72"/>
        <end position="87"/>
    </location>
</feature>
<feature type="compositionally biased region" description="Low complexity" evidence="1">
    <location>
        <begin position="9"/>
        <end position="32"/>
    </location>
</feature>